<dbReference type="InterPro" id="IPR010520">
    <property type="entry name" value="FrsA-like"/>
</dbReference>
<organism evidence="1 2">
    <name type="scientific">Candidatus Anaerobiospirillum merdipullorum</name>
    <dbReference type="NCBI Taxonomy" id="2838450"/>
    <lineage>
        <taxon>Bacteria</taxon>
        <taxon>Pseudomonadati</taxon>
        <taxon>Pseudomonadota</taxon>
        <taxon>Gammaproteobacteria</taxon>
        <taxon>Aeromonadales</taxon>
        <taxon>Succinivibrionaceae</taxon>
        <taxon>Anaerobiospirillum</taxon>
    </lineage>
</organism>
<dbReference type="Proteomes" id="UP000824150">
    <property type="component" value="Unassembled WGS sequence"/>
</dbReference>
<comment type="caution">
    <text evidence="1">The sequence shown here is derived from an EMBL/GenBank/DDBJ whole genome shotgun (WGS) entry which is preliminary data.</text>
</comment>
<keyword evidence="1" id="KW-0378">Hydrolase</keyword>
<dbReference type="AlphaFoldDB" id="A0A9E2NSB0"/>
<dbReference type="Pfam" id="PF06500">
    <property type="entry name" value="FrsA-like"/>
    <property type="match status" value="1"/>
</dbReference>
<dbReference type="Gene3D" id="3.40.50.1820">
    <property type="entry name" value="alpha/beta hydrolase"/>
    <property type="match status" value="1"/>
</dbReference>
<reference evidence="1" key="2">
    <citation type="submission" date="2021-04" db="EMBL/GenBank/DDBJ databases">
        <authorList>
            <person name="Gilroy R."/>
        </authorList>
    </citation>
    <scope>NUCLEOTIDE SEQUENCE</scope>
    <source>
        <strain evidence="1">687</strain>
    </source>
</reference>
<sequence>MGSEINLTQNLSETLFKPRRQGLETSLISNSGCPLPELLPQAQAIFGFNEHWYRPLNRFYWTWLGGNLLDIEEALSHIASSQNSRTRPTCLDTVEEYGPGNWIYEFNTIAQKRVQQAGECEDNERKAHHYRMASRYFAIAAYPYLKGDTLAQQAALLCRRYYRAIFEASTTCGYYSEETFTFQGHKITAYLHSPDNTAVHPCVLVLGSYEQSCTDFFRFFNDYLRPRGIAIMVLEMPGQGNCASLKLEPQSSDYLKSAIEHLQALPFIDGTNLGFYARGVAALAAMRLCLLEPQLIKAAVLVNPLIDRLYMDEQALLSIPLCLRSSFANRLDLDASHWDTLIPQAQILSLKKQGLLTGGVRAKPAILCLDAREMKLSSEDVKLIERSFKDVTTLAISSGGFNAGSLTMLNEVCKFFVKHFVI</sequence>
<dbReference type="SUPFAM" id="SSF53474">
    <property type="entry name" value="alpha/beta-Hydrolases"/>
    <property type="match status" value="1"/>
</dbReference>
<evidence type="ECO:0000313" key="2">
    <source>
        <dbReference type="Proteomes" id="UP000824150"/>
    </source>
</evidence>
<accession>A0A9E2NSB0</accession>
<protein>
    <submittedName>
        <fullName evidence="1">Alpha/beta hydrolase</fullName>
    </submittedName>
</protein>
<evidence type="ECO:0000313" key="1">
    <source>
        <dbReference type="EMBL" id="MBU3826745.1"/>
    </source>
</evidence>
<name>A0A9E2NSB0_9GAMM</name>
<gene>
    <name evidence="1" type="ORF">IAA31_04565</name>
</gene>
<dbReference type="EMBL" id="JAHLFG010000047">
    <property type="protein sequence ID" value="MBU3826745.1"/>
    <property type="molecule type" value="Genomic_DNA"/>
</dbReference>
<dbReference type="InterPro" id="IPR029058">
    <property type="entry name" value="AB_hydrolase_fold"/>
</dbReference>
<reference evidence="1" key="1">
    <citation type="journal article" date="2021" name="PeerJ">
        <title>Extensive microbial diversity within the chicken gut microbiome revealed by metagenomics and culture.</title>
        <authorList>
            <person name="Gilroy R."/>
            <person name="Ravi A."/>
            <person name="Getino M."/>
            <person name="Pursley I."/>
            <person name="Horton D.L."/>
            <person name="Alikhan N.F."/>
            <person name="Baker D."/>
            <person name="Gharbi K."/>
            <person name="Hall N."/>
            <person name="Watson M."/>
            <person name="Adriaenssens E.M."/>
            <person name="Foster-Nyarko E."/>
            <person name="Jarju S."/>
            <person name="Secka A."/>
            <person name="Antonio M."/>
            <person name="Oren A."/>
            <person name="Chaudhuri R.R."/>
            <person name="La Ragione R."/>
            <person name="Hildebrand F."/>
            <person name="Pallen M.J."/>
        </authorList>
    </citation>
    <scope>NUCLEOTIDE SEQUENCE</scope>
    <source>
        <strain evidence="1">687</strain>
    </source>
</reference>
<proteinExistence type="predicted"/>
<dbReference type="GO" id="GO:0016787">
    <property type="term" value="F:hydrolase activity"/>
    <property type="evidence" value="ECO:0007669"/>
    <property type="project" value="UniProtKB-KW"/>
</dbReference>